<dbReference type="InterPro" id="IPR016135">
    <property type="entry name" value="UBQ-conjugating_enzyme/RWD"/>
</dbReference>
<dbReference type="Proteomes" id="UP000472267">
    <property type="component" value="Chromosome 7"/>
</dbReference>
<evidence type="ECO:0000313" key="2">
    <source>
        <dbReference type="Ensembl" id="ENSSFAP00005010997.1"/>
    </source>
</evidence>
<feature type="domain" description="UEV" evidence="1">
    <location>
        <begin position="1"/>
        <end position="137"/>
    </location>
</feature>
<dbReference type="InterPro" id="IPR052070">
    <property type="entry name" value="ESCRT-I_UEV_domain"/>
</dbReference>
<accession>A0A672FYF4</accession>
<dbReference type="InParanoid" id="A0A672FYF4"/>
<keyword evidence="3" id="KW-1185">Reference proteome</keyword>
<dbReference type="CDD" id="cd11685">
    <property type="entry name" value="UEV_TSG101-like"/>
    <property type="match status" value="1"/>
</dbReference>
<dbReference type="Pfam" id="PF05743">
    <property type="entry name" value="UEV"/>
    <property type="match status" value="1"/>
</dbReference>
<dbReference type="Ensembl" id="ENSSFAT00005011469.1">
    <property type="protein sequence ID" value="ENSSFAP00005010997.1"/>
    <property type="gene ID" value="ENSSFAG00005006158.1"/>
</dbReference>
<dbReference type="GO" id="GO:0043130">
    <property type="term" value="F:ubiquitin binding"/>
    <property type="evidence" value="ECO:0007669"/>
    <property type="project" value="TreeGrafter"/>
</dbReference>
<protein>
    <submittedName>
        <fullName evidence="2">Zgc:123278</fullName>
    </submittedName>
</protein>
<dbReference type="PROSITE" id="PS51322">
    <property type="entry name" value="UEV"/>
    <property type="match status" value="1"/>
</dbReference>
<reference evidence="2" key="1">
    <citation type="submission" date="2019-06" db="EMBL/GenBank/DDBJ databases">
        <authorList>
            <consortium name="Wellcome Sanger Institute Data Sharing"/>
        </authorList>
    </citation>
    <scope>NUCLEOTIDE SEQUENCE [LARGE SCALE GENOMIC DNA]</scope>
</reference>
<dbReference type="GO" id="GO:0008333">
    <property type="term" value="P:endosome to lysosome transport"/>
    <property type="evidence" value="ECO:0007669"/>
    <property type="project" value="TreeGrafter"/>
</dbReference>
<dbReference type="SUPFAM" id="SSF54495">
    <property type="entry name" value="UBC-like"/>
    <property type="match status" value="1"/>
</dbReference>
<evidence type="ECO:0000259" key="1">
    <source>
        <dbReference type="PROSITE" id="PS51322"/>
    </source>
</evidence>
<organism evidence="2 3">
    <name type="scientific">Salarias fasciatus</name>
    <name type="common">Jewelled blenny</name>
    <name type="synonym">Blennius fasciatus</name>
    <dbReference type="NCBI Taxonomy" id="181472"/>
    <lineage>
        <taxon>Eukaryota</taxon>
        <taxon>Metazoa</taxon>
        <taxon>Chordata</taxon>
        <taxon>Craniata</taxon>
        <taxon>Vertebrata</taxon>
        <taxon>Euteleostomi</taxon>
        <taxon>Actinopterygii</taxon>
        <taxon>Neopterygii</taxon>
        <taxon>Teleostei</taxon>
        <taxon>Neoteleostei</taxon>
        <taxon>Acanthomorphata</taxon>
        <taxon>Ovalentaria</taxon>
        <taxon>Blenniimorphae</taxon>
        <taxon>Blenniiformes</taxon>
        <taxon>Blennioidei</taxon>
        <taxon>Blenniidae</taxon>
        <taxon>Salariinae</taxon>
        <taxon>Salarias</taxon>
    </lineage>
</organism>
<name>A0A672FYF4_SALFA</name>
<dbReference type="PANTHER" id="PTHR23306">
    <property type="entry name" value="TUMOR SUSCEPTIBILITY GENE 101 PROTEIN-RELATED"/>
    <property type="match status" value="1"/>
</dbReference>
<evidence type="ECO:0000313" key="3">
    <source>
        <dbReference type="Proteomes" id="UP000472267"/>
    </source>
</evidence>
<proteinExistence type="predicted"/>
<dbReference type="Gene3D" id="3.10.110.10">
    <property type="entry name" value="Ubiquitin Conjugating Enzyme"/>
    <property type="match status" value="1"/>
</dbReference>
<dbReference type="AlphaFoldDB" id="A0A672FYF4"/>
<sequence>VPNWEKKSVIIAYLRRHVAHEIFLAIAYFKDLVPTMEEYIYNDGTSKNLMSLKGTIPVMITGKGHTTYNIPISLWIEDNYPQTAPICYVRPTREMMVLRGKFVSSNGEILLPYLEDWSNVRSPPQKVTSRTSQSQRG</sequence>
<dbReference type="PANTHER" id="PTHR23306:SF25">
    <property type="entry name" value="TUMOR SUSCEPTIBILITY GENE 101 PROTEIN"/>
    <property type="match status" value="1"/>
</dbReference>
<dbReference type="OMA" id="NIPICTH"/>
<reference evidence="2" key="2">
    <citation type="submission" date="2025-08" db="UniProtKB">
        <authorList>
            <consortium name="Ensembl"/>
        </authorList>
    </citation>
    <scope>IDENTIFICATION</scope>
</reference>
<dbReference type="InterPro" id="IPR008883">
    <property type="entry name" value="UEV_N"/>
</dbReference>
<reference evidence="2" key="3">
    <citation type="submission" date="2025-09" db="UniProtKB">
        <authorList>
            <consortium name="Ensembl"/>
        </authorList>
    </citation>
    <scope>IDENTIFICATION</scope>
</reference>
<dbReference type="GO" id="GO:0000813">
    <property type="term" value="C:ESCRT I complex"/>
    <property type="evidence" value="ECO:0007669"/>
    <property type="project" value="TreeGrafter"/>
</dbReference>
<dbReference type="GO" id="GO:0015031">
    <property type="term" value="P:protein transport"/>
    <property type="evidence" value="ECO:0007669"/>
    <property type="project" value="InterPro"/>
</dbReference>